<keyword evidence="1" id="KW-0732">Signal</keyword>
<accession>A0A0S4IQN8</accession>
<evidence type="ECO:0000313" key="3">
    <source>
        <dbReference type="Proteomes" id="UP000051952"/>
    </source>
</evidence>
<dbReference type="InterPro" id="IPR011042">
    <property type="entry name" value="6-blade_b-propeller_TolB-like"/>
</dbReference>
<feature type="chain" id="PRO_5006621430" evidence="1">
    <location>
        <begin position="22"/>
        <end position="255"/>
    </location>
</feature>
<feature type="signal peptide" evidence="1">
    <location>
        <begin position="1"/>
        <end position="21"/>
    </location>
</feature>
<sequence length="255" mass="26627">MIWPLLSFALLSIHGVSTVLALSVSVSTVARSMMDVRDLTLDAKGHVVFVSVSYSSVYQLSENDTMLLLAGSGITEVQGAYVDGAGTVARFFQPAGITSNIERNAARMSVTEVTSDSSTSVNLNNSYVSTLAGNSNGPSHANGVGTNASFVNPVGIVYHHSGVLYVADASYVRKVVIANATVTTVAMLYGDCQYLCVSNNGALLYVTMASNITLINISSDTSEGVTTLAGTNIVGFGDGHAALFNFPCGGYIELR</sequence>
<keyword evidence="3" id="KW-1185">Reference proteome</keyword>
<evidence type="ECO:0000256" key="1">
    <source>
        <dbReference type="SAM" id="SignalP"/>
    </source>
</evidence>
<dbReference type="EMBL" id="CYKH01000294">
    <property type="protein sequence ID" value="CUF30722.1"/>
    <property type="molecule type" value="Genomic_DNA"/>
</dbReference>
<dbReference type="VEuPathDB" id="TriTrypDB:BSAL_61205"/>
<dbReference type="SUPFAM" id="SSF63829">
    <property type="entry name" value="Calcium-dependent phosphotriesterase"/>
    <property type="match status" value="1"/>
</dbReference>
<reference evidence="3" key="1">
    <citation type="submission" date="2015-09" db="EMBL/GenBank/DDBJ databases">
        <authorList>
            <consortium name="Pathogen Informatics"/>
        </authorList>
    </citation>
    <scope>NUCLEOTIDE SEQUENCE [LARGE SCALE GENOMIC DNA]</scope>
    <source>
        <strain evidence="3">Lake Konstanz</strain>
    </source>
</reference>
<protein>
    <submittedName>
        <fullName evidence="2">Membrane-associated protein, putative</fullName>
    </submittedName>
</protein>
<gene>
    <name evidence="2" type="ORF">BSAL_61205</name>
</gene>
<organism evidence="2 3">
    <name type="scientific">Bodo saltans</name>
    <name type="common">Flagellated protozoan</name>
    <dbReference type="NCBI Taxonomy" id="75058"/>
    <lineage>
        <taxon>Eukaryota</taxon>
        <taxon>Discoba</taxon>
        <taxon>Euglenozoa</taxon>
        <taxon>Kinetoplastea</taxon>
        <taxon>Metakinetoplastina</taxon>
        <taxon>Eubodonida</taxon>
        <taxon>Bodonidae</taxon>
        <taxon>Bodo</taxon>
    </lineage>
</organism>
<dbReference type="AlphaFoldDB" id="A0A0S4IQN8"/>
<name>A0A0S4IQN8_BODSA</name>
<proteinExistence type="predicted"/>
<dbReference type="OrthoDB" id="273823at2759"/>
<dbReference type="Proteomes" id="UP000051952">
    <property type="component" value="Unassembled WGS sequence"/>
</dbReference>
<dbReference type="Gene3D" id="2.120.10.30">
    <property type="entry name" value="TolB, C-terminal domain"/>
    <property type="match status" value="2"/>
</dbReference>
<evidence type="ECO:0000313" key="2">
    <source>
        <dbReference type="EMBL" id="CUF30722.1"/>
    </source>
</evidence>